<feature type="transmembrane region" description="Helical" evidence="1">
    <location>
        <begin position="12"/>
        <end position="34"/>
    </location>
</feature>
<feature type="transmembrane region" description="Helical" evidence="1">
    <location>
        <begin position="143"/>
        <end position="168"/>
    </location>
</feature>
<evidence type="ECO:0000313" key="3">
    <source>
        <dbReference type="Proteomes" id="UP000266234"/>
    </source>
</evidence>
<keyword evidence="1" id="KW-1133">Transmembrane helix</keyword>
<name>A0A395RQ76_9HYPO</name>
<comment type="caution">
    <text evidence="2">The sequence shown here is derived from an EMBL/GenBank/DDBJ whole genome shotgun (WGS) entry which is preliminary data.</text>
</comment>
<proteinExistence type="predicted"/>
<feature type="transmembrane region" description="Helical" evidence="1">
    <location>
        <begin position="81"/>
        <end position="99"/>
    </location>
</feature>
<evidence type="ECO:0008006" key="4">
    <source>
        <dbReference type="Google" id="ProtNLM"/>
    </source>
</evidence>
<gene>
    <name evidence="2" type="ORF">FLONG3_10292</name>
</gene>
<protein>
    <recommendedName>
        <fullName evidence="4">MARVEL domain-containing protein</fullName>
    </recommendedName>
</protein>
<accession>A0A395RQ76</accession>
<keyword evidence="1" id="KW-0472">Membrane</keyword>
<organism evidence="2 3">
    <name type="scientific">Fusarium longipes</name>
    <dbReference type="NCBI Taxonomy" id="694270"/>
    <lineage>
        <taxon>Eukaryota</taxon>
        <taxon>Fungi</taxon>
        <taxon>Dikarya</taxon>
        <taxon>Ascomycota</taxon>
        <taxon>Pezizomycotina</taxon>
        <taxon>Sordariomycetes</taxon>
        <taxon>Hypocreomycetidae</taxon>
        <taxon>Hypocreales</taxon>
        <taxon>Nectriaceae</taxon>
        <taxon>Fusarium</taxon>
    </lineage>
</organism>
<dbReference type="AlphaFoldDB" id="A0A395RQ76"/>
<evidence type="ECO:0000313" key="2">
    <source>
        <dbReference type="EMBL" id="RGP62213.1"/>
    </source>
</evidence>
<reference evidence="2 3" key="1">
    <citation type="journal article" date="2018" name="PLoS Pathog.">
        <title>Evolution of structural diversity of trichothecenes, a family of toxins produced by plant pathogenic and entomopathogenic fungi.</title>
        <authorList>
            <person name="Proctor R.H."/>
            <person name="McCormick S.P."/>
            <person name="Kim H.S."/>
            <person name="Cardoza R.E."/>
            <person name="Stanley A.M."/>
            <person name="Lindo L."/>
            <person name="Kelly A."/>
            <person name="Brown D.W."/>
            <person name="Lee T."/>
            <person name="Vaughan M.M."/>
            <person name="Alexander N.J."/>
            <person name="Busman M."/>
            <person name="Gutierrez S."/>
        </authorList>
    </citation>
    <scope>NUCLEOTIDE SEQUENCE [LARGE SCALE GENOMIC DNA]</scope>
    <source>
        <strain evidence="2 3">NRRL 20695</strain>
    </source>
</reference>
<dbReference type="STRING" id="694270.A0A395RQ76"/>
<sequence length="312" mass="34022">MGAKSGTALKFLQWFIRGVQFACAALILAIYSYFLATLHNHSLRITNPIRAVEGISGAAVLYTAAALLLLCCLAGRTLSSLLAIILDIAFIGAFIYVAVANKAGASSCTGYLDTPFGRGQAGNTAQGSDGFTALPSYRTACRLQSACLAVSIVAIVFFVLSILVEVALARHHRKEKRFGPGPTNNYTSGYGAKKGGFFSRIFRRRKNTAADDGQGLPEHTHPDQLDTYRQSHATDRTAVNNFPDNSNTYNKYDNNGLGYQNPNHGRQDGYGHVHYPEAQNGVTQPPVRQVENPNYRYEDGVYDHVTQPVRQV</sequence>
<dbReference type="EMBL" id="PXOG01000293">
    <property type="protein sequence ID" value="RGP62213.1"/>
    <property type="molecule type" value="Genomic_DNA"/>
</dbReference>
<dbReference type="OrthoDB" id="5342507at2759"/>
<feature type="transmembrane region" description="Helical" evidence="1">
    <location>
        <begin position="54"/>
        <end position="74"/>
    </location>
</feature>
<dbReference type="Proteomes" id="UP000266234">
    <property type="component" value="Unassembled WGS sequence"/>
</dbReference>
<keyword evidence="1" id="KW-0812">Transmembrane</keyword>
<evidence type="ECO:0000256" key="1">
    <source>
        <dbReference type="SAM" id="Phobius"/>
    </source>
</evidence>
<keyword evidence="3" id="KW-1185">Reference proteome</keyword>